<dbReference type="EMBL" id="JACEIK010002276">
    <property type="protein sequence ID" value="MCD9560150.1"/>
    <property type="molecule type" value="Genomic_DNA"/>
</dbReference>
<organism evidence="1 2">
    <name type="scientific">Datura stramonium</name>
    <name type="common">Jimsonweed</name>
    <name type="synonym">Common thornapple</name>
    <dbReference type="NCBI Taxonomy" id="4076"/>
    <lineage>
        <taxon>Eukaryota</taxon>
        <taxon>Viridiplantae</taxon>
        <taxon>Streptophyta</taxon>
        <taxon>Embryophyta</taxon>
        <taxon>Tracheophyta</taxon>
        <taxon>Spermatophyta</taxon>
        <taxon>Magnoliopsida</taxon>
        <taxon>eudicotyledons</taxon>
        <taxon>Gunneridae</taxon>
        <taxon>Pentapetalae</taxon>
        <taxon>asterids</taxon>
        <taxon>lamiids</taxon>
        <taxon>Solanales</taxon>
        <taxon>Solanaceae</taxon>
        <taxon>Solanoideae</taxon>
        <taxon>Datureae</taxon>
        <taxon>Datura</taxon>
    </lineage>
</organism>
<proteinExistence type="predicted"/>
<gene>
    <name evidence="1" type="ORF">HAX54_018631</name>
</gene>
<accession>A0ABS8UQ34</accession>
<reference evidence="1 2" key="1">
    <citation type="journal article" date="2021" name="BMC Genomics">
        <title>Datura genome reveals duplications of psychoactive alkaloid biosynthetic genes and high mutation rate following tissue culture.</title>
        <authorList>
            <person name="Rajewski A."/>
            <person name="Carter-House D."/>
            <person name="Stajich J."/>
            <person name="Litt A."/>
        </authorList>
    </citation>
    <scope>NUCLEOTIDE SEQUENCE [LARGE SCALE GENOMIC DNA]</scope>
    <source>
        <strain evidence="1">AR-01</strain>
    </source>
</reference>
<name>A0ABS8UQ34_DATST</name>
<keyword evidence="2" id="KW-1185">Reference proteome</keyword>
<comment type="caution">
    <text evidence="1">The sequence shown here is derived from an EMBL/GenBank/DDBJ whole genome shotgun (WGS) entry which is preliminary data.</text>
</comment>
<dbReference type="Proteomes" id="UP000823775">
    <property type="component" value="Unassembled WGS sequence"/>
</dbReference>
<protein>
    <submittedName>
        <fullName evidence="1">Uncharacterized protein</fullName>
    </submittedName>
</protein>
<evidence type="ECO:0000313" key="2">
    <source>
        <dbReference type="Proteomes" id="UP000823775"/>
    </source>
</evidence>
<evidence type="ECO:0000313" key="1">
    <source>
        <dbReference type="EMBL" id="MCD9560150.1"/>
    </source>
</evidence>
<sequence>MLPCLPSVWVCGQDIPITPKNTTEVPIEFAILIACIIDHVHINVGEIIADQFKRRDKKQDTSFPYPSLMSQFQATAAATTIPPELLKLEQMTQVHESQLMKLPKAIPSMIQQVITKAMQPTRDKLKGLCTTVEVL</sequence>